<dbReference type="Proteomes" id="UP001159363">
    <property type="component" value="Chromosome 3"/>
</dbReference>
<feature type="transmembrane region" description="Helical" evidence="2">
    <location>
        <begin position="306"/>
        <end position="325"/>
    </location>
</feature>
<evidence type="ECO:0000256" key="1">
    <source>
        <dbReference type="SAM" id="MobiDB-lite"/>
    </source>
</evidence>
<feature type="transmembrane region" description="Helical" evidence="2">
    <location>
        <begin position="345"/>
        <end position="366"/>
    </location>
</feature>
<accession>A0ABQ9HUH7</accession>
<evidence type="ECO:0000256" key="2">
    <source>
        <dbReference type="SAM" id="Phobius"/>
    </source>
</evidence>
<keyword evidence="4" id="KW-1185">Reference proteome</keyword>
<evidence type="ECO:0000313" key="3">
    <source>
        <dbReference type="EMBL" id="KAJ8887887.1"/>
    </source>
</evidence>
<reference evidence="3 4" key="1">
    <citation type="submission" date="2023-02" db="EMBL/GenBank/DDBJ databases">
        <title>LHISI_Scaffold_Assembly.</title>
        <authorList>
            <person name="Stuart O.P."/>
            <person name="Cleave R."/>
            <person name="Magrath M.J.L."/>
            <person name="Mikheyev A.S."/>
        </authorList>
    </citation>
    <scope>NUCLEOTIDE SEQUENCE [LARGE SCALE GENOMIC DNA]</scope>
    <source>
        <strain evidence="3">Daus_M_001</strain>
        <tissue evidence="3">Leg muscle</tissue>
    </source>
</reference>
<feature type="region of interest" description="Disordered" evidence="1">
    <location>
        <begin position="1"/>
        <end position="28"/>
    </location>
</feature>
<keyword evidence="2" id="KW-1133">Transmembrane helix</keyword>
<proteinExistence type="predicted"/>
<comment type="caution">
    <text evidence="3">The sequence shown here is derived from an EMBL/GenBank/DDBJ whole genome shotgun (WGS) entry which is preliminary data.</text>
</comment>
<protein>
    <submittedName>
        <fullName evidence="3">Uncharacterized protein</fullName>
    </submittedName>
</protein>
<name>A0ABQ9HUH7_9NEOP</name>
<keyword evidence="2" id="KW-0472">Membrane</keyword>
<dbReference type="EMBL" id="JARBHB010000003">
    <property type="protein sequence ID" value="KAJ8887887.1"/>
    <property type="molecule type" value="Genomic_DNA"/>
</dbReference>
<evidence type="ECO:0000313" key="4">
    <source>
        <dbReference type="Proteomes" id="UP001159363"/>
    </source>
</evidence>
<organism evidence="3 4">
    <name type="scientific">Dryococelus australis</name>
    <dbReference type="NCBI Taxonomy" id="614101"/>
    <lineage>
        <taxon>Eukaryota</taxon>
        <taxon>Metazoa</taxon>
        <taxon>Ecdysozoa</taxon>
        <taxon>Arthropoda</taxon>
        <taxon>Hexapoda</taxon>
        <taxon>Insecta</taxon>
        <taxon>Pterygota</taxon>
        <taxon>Neoptera</taxon>
        <taxon>Polyneoptera</taxon>
        <taxon>Phasmatodea</taxon>
        <taxon>Verophasmatodea</taxon>
        <taxon>Anareolatae</taxon>
        <taxon>Phasmatidae</taxon>
        <taxon>Eurycanthinae</taxon>
        <taxon>Dryococelus</taxon>
    </lineage>
</organism>
<sequence>MCPLRTGDIRPRRAPTAPPPPPSTHFSATTRAGAGIRQAGMWEWAPALSSRDVSKSRVYSRRTPPGSLYFVSDWLLRTAKRLLLVGLPPGIIDFRMYSHTLAYIWSSLTTCCRFASILVTAASTRNMYAKDCVWTPRLAVNLLASHEGELGSIPGRVTPEYTHVVIVPDDGAGRRVFLGISLFPCTLIPALLHTSIILIGPQDLAVKSPSIYLDAEVPFSTNADLLQVALSISPNCSLVSFLEGLFAINNVPSCYNNVPSCYNNVPICYNNVQENKPQSHVHLKYKIERWQSGFDDRRVRAGRCRWLANFLADLVYSSAFAFWILRLLHIHVISSSLALQMLMSVARFHITANLSVEIVTFVFHRFDARTQYRRRNICLSRNSQHRFTPLSLD</sequence>
<gene>
    <name evidence="3" type="ORF">PR048_007371</name>
</gene>
<keyword evidence="2" id="KW-0812">Transmembrane</keyword>